<evidence type="ECO:0000313" key="2">
    <source>
        <dbReference type="Proteomes" id="UP001178288"/>
    </source>
</evidence>
<reference evidence="1" key="1">
    <citation type="submission" date="2023-05" db="EMBL/GenBank/DDBJ databases">
        <title>Comparative genomics of Bacillaceae isolates and their secondary metabolite potential.</title>
        <authorList>
            <person name="Song L."/>
            <person name="Nielsen L.J."/>
            <person name="Mohite O."/>
            <person name="Xu X."/>
            <person name="Weber T."/>
            <person name="Kovacs A.T."/>
        </authorList>
    </citation>
    <scope>NUCLEOTIDE SEQUENCE</scope>
    <source>
        <strain evidence="1">XLM17</strain>
    </source>
</reference>
<name>A0AA95MLS3_9BACI</name>
<dbReference type="EMBL" id="CP126114">
    <property type="protein sequence ID" value="WHY85865.1"/>
    <property type="molecule type" value="Genomic_DNA"/>
</dbReference>
<proteinExistence type="predicted"/>
<dbReference type="RefSeq" id="WP_066093010.1">
    <property type="nucleotide sequence ID" value="NZ_CP126114.1"/>
</dbReference>
<evidence type="ECO:0000313" key="1">
    <source>
        <dbReference type="EMBL" id="WHY85865.1"/>
    </source>
</evidence>
<accession>A0AA95MLS3</accession>
<keyword evidence="2" id="KW-1185">Reference proteome</keyword>
<dbReference type="KEGG" id="nnv:QNH39_25360"/>
<dbReference type="AlphaFoldDB" id="A0AA95MLS3"/>
<organism evidence="1 2">
    <name type="scientific">Neobacillus novalis</name>
    <dbReference type="NCBI Taxonomy" id="220687"/>
    <lineage>
        <taxon>Bacteria</taxon>
        <taxon>Bacillati</taxon>
        <taxon>Bacillota</taxon>
        <taxon>Bacilli</taxon>
        <taxon>Bacillales</taxon>
        <taxon>Bacillaceae</taxon>
        <taxon>Neobacillus</taxon>
    </lineage>
</organism>
<sequence>MDRHLKQTFDIRTLQIGVMVNAGVLQIGSGGAKTPRVTPVGFTTVGTTLIPLGAAPLQIAVPLQSPVRQKL</sequence>
<gene>
    <name evidence="1" type="ORF">QNH39_25360</name>
</gene>
<dbReference type="Proteomes" id="UP001178288">
    <property type="component" value="Chromosome"/>
</dbReference>
<protein>
    <submittedName>
        <fullName evidence="1">Uncharacterized protein</fullName>
    </submittedName>
</protein>